<keyword evidence="2" id="KW-1185">Reference proteome</keyword>
<accession>A0A319EQK8</accession>
<evidence type="ECO:0000313" key="2">
    <source>
        <dbReference type="Proteomes" id="UP000248423"/>
    </source>
</evidence>
<protein>
    <submittedName>
        <fullName evidence="1">Uncharacterized protein</fullName>
    </submittedName>
</protein>
<name>A0A319EQK8_ASPSB</name>
<gene>
    <name evidence="1" type="ORF">BO78DRAFT_415927</name>
</gene>
<evidence type="ECO:0000313" key="1">
    <source>
        <dbReference type="EMBL" id="PYI09138.1"/>
    </source>
</evidence>
<dbReference type="OrthoDB" id="4507870at2759"/>
<reference evidence="1 2" key="1">
    <citation type="submission" date="2018-02" db="EMBL/GenBank/DDBJ databases">
        <title>The genomes of Aspergillus section Nigri reveals drivers in fungal speciation.</title>
        <authorList>
            <consortium name="DOE Joint Genome Institute"/>
            <person name="Vesth T.C."/>
            <person name="Nybo J."/>
            <person name="Theobald S."/>
            <person name="Brandl J."/>
            <person name="Frisvad J.C."/>
            <person name="Nielsen K.F."/>
            <person name="Lyhne E.K."/>
            <person name="Kogle M.E."/>
            <person name="Kuo A."/>
            <person name="Riley R."/>
            <person name="Clum A."/>
            <person name="Nolan M."/>
            <person name="Lipzen A."/>
            <person name="Salamov A."/>
            <person name="Henrissat B."/>
            <person name="Wiebenga A."/>
            <person name="De vries R.P."/>
            <person name="Grigoriev I.V."/>
            <person name="Mortensen U.H."/>
            <person name="Andersen M.R."/>
            <person name="Baker S.E."/>
        </authorList>
    </citation>
    <scope>NUCLEOTIDE SEQUENCE [LARGE SCALE GENOMIC DNA]</scope>
    <source>
        <strain evidence="1 2">CBS 121057</strain>
    </source>
</reference>
<proteinExistence type="predicted"/>
<dbReference type="AlphaFoldDB" id="A0A319EQK8"/>
<organism evidence="1 2">
    <name type="scientific">Aspergillus sclerotiicarbonarius (strain CBS 121057 / IBT 28362)</name>
    <dbReference type="NCBI Taxonomy" id="1448318"/>
    <lineage>
        <taxon>Eukaryota</taxon>
        <taxon>Fungi</taxon>
        <taxon>Dikarya</taxon>
        <taxon>Ascomycota</taxon>
        <taxon>Pezizomycotina</taxon>
        <taxon>Eurotiomycetes</taxon>
        <taxon>Eurotiomycetidae</taxon>
        <taxon>Eurotiales</taxon>
        <taxon>Aspergillaceae</taxon>
        <taxon>Aspergillus</taxon>
        <taxon>Aspergillus subgen. Circumdati</taxon>
    </lineage>
</organism>
<dbReference type="Proteomes" id="UP000248423">
    <property type="component" value="Unassembled WGS sequence"/>
</dbReference>
<dbReference type="EMBL" id="KZ826329">
    <property type="protein sequence ID" value="PYI09138.1"/>
    <property type="molecule type" value="Genomic_DNA"/>
</dbReference>
<sequence length="200" mass="22446">MSVEKFQRWHGDLLGLIGQRLGAWKLQQLKCNDQGRKSWTTAVDKIMQSKPTSELTSREEILAEVKKNPKGSYWSHVVQHAANNDPNILCLLPHTMTIGPPHKHRSFVISTYRDLAVPECKVVGEVLRQLQPNLLLSVDAELSRDLLYAREPGSHYILEETDDQQIKNATLGSDTLLSMLRKTATSASPGTQGNDTNPFF</sequence>
<dbReference type="VEuPathDB" id="FungiDB:BO78DRAFT_415927"/>